<dbReference type="InterPro" id="IPR000014">
    <property type="entry name" value="PAS"/>
</dbReference>
<dbReference type="SMART" id="SM00086">
    <property type="entry name" value="PAC"/>
    <property type="match status" value="3"/>
</dbReference>
<evidence type="ECO:0000256" key="5">
    <source>
        <dbReference type="SAM" id="Coils"/>
    </source>
</evidence>
<dbReference type="SUPFAM" id="SSF52172">
    <property type="entry name" value="CheY-like"/>
    <property type="match status" value="2"/>
</dbReference>
<dbReference type="RefSeq" id="WP_183894918.1">
    <property type="nucleotide sequence ID" value="NZ_JACIDV010000003.1"/>
</dbReference>
<dbReference type="InterPro" id="IPR004358">
    <property type="entry name" value="Sig_transdc_His_kin-like_C"/>
</dbReference>
<evidence type="ECO:0000256" key="3">
    <source>
        <dbReference type="ARBA" id="ARBA00022553"/>
    </source>
</evidence>
<dbReference type="NCBIfam" id="TIGR00229">
    <property type="entry name" value="sensory_box"/>
    <property type="match status" value="2"/>
</dbReference>
<dbReference type="SUPFAM" id="SSF55785">
    <property type="entry name" value="PYP-like sensor domain (PAS domain)"/>
    <property type="match status" value="2"/>
</dbReference>
<dbReference type="Pfam" id="PF08448">
    <property type="entry name" value="PAS_4"/>
    <property type="match status" value="1"/>
</dbReference>
<protein>
    <recommendedName>
        <fullName evidence="2">histidine kinase</fullName>
        <ecNumber evidence="2">2.7.13.3</ecNumber>
    </recommendedName>
</protein>
<evidence type="ECO:0000259" key="7">
    <source>
        <dbReference type="PROSITE" id="PS50110"/>
    </source>
</evidence>
<dbReference type="PRINTS" id="PR00344">
    <property type="entry name" value="BCTRLSENSOR"/>
</dbReference>
<dbReference type="InterPro" id="IPR013656">
    <property type="entry name" value="PAS_4"/>
</dbReference>
<dbReference type="InterPro" id="IPR003594">
    <property type="entry name" value="HATPase_dom"/>
</dbReference>
<dbReference type="InterPro" id="IPR001789">
    <property type="entry name" value="Sig_transdc_resp-reg_receiver"/>
</dbReference>
<dbReference type="SUPFAM" id="SSF55874">
    <property type="entry name" value="ATPase domain of HSP90 chaperone/DNA topoisomerase II/histidine kinase"/>
    <property type="match status" value="1"/>
</dbReference>
<dbReference type="Pfam" id="PF02518">
    <property type="entry name" value="HATPase_c"/>
    <property type="match status" value="1"/>
</dbReference>
<feature type="coiled-coil region" evidence="5">
    <location>
        <begin position="416"/>
        <end position="468"/>
    </location>
</feature>
<dbReference type="Gene3D" id="3.30.565.10">
    <property type="entry name" value="Histidine kinase-like ATPase, C-terminal domain"/>
    <property type="match status" value="1"/>
</dbReference>
<dbReference type="Gene3D" id="1.10.287.130">
    <property type="match status" value="1"/>
</dbReference>
<dbReference type="InterPro" id="IPR035965">
    <property type="entry name" value="PAS-like_dom_sf"/>
</dbReference>
<dbReference type="InterPro" id="IPR000700">
    <property type="entry name" value="PAS-assoc_C"/>
</dbReference>
<dbReference type="InterPro" id="IPR003661">
    <property type="entry name" value="HisK_dim/P_dom"/>
</dbReference>
<dbReference type="Gene3D" id="3.40.50.2300">
    <property type="match status" value="2"/>
</dbReference>
<dbReference type="CDD" id="cd00130">
    <property type="entry name" value="PAS"/>
    <property type="match status" value="2"/>
</dbReference>
<dbReference type="InterPro" id="IPR005467">
    <property type="entry name" value="His_kinase_dom"/>
</dbReference>
<dbReference type="SMART" id="SM00091">
    <property type="entry name" value="PAS"/>
    <property type="match status" value="2"/>
</dbReference>
<dbReference type="CDD" id="cd00156">
    <property type="entry name" value="REC"/>
    <property type="match status" value="1"/>
</dbReference>
<organism evidence="9 10">
    <name type="scientific">Rhizobium skierniewicense</name>
    <dbReference type="NCBI Taxonomy" id="984260"/>
    <lineage>
        <taxon>Bacteria</taxon>
        <taxon>Pseudomonadati</taxon>
        <taxon>Pseudomonadota</taxon>
        <taxon>Alphaproteobacteria</taxon>
        <taxon>Hyphomicrobiales</taxon>
        <taxon>Rhizobiaceae</taxon>
        <taxon>Rhizobium/Agrobacterium group</taxon>
        <taxon>Rhizobium</taxon>
    </lineage>
</organism>
<comment type="caution">
    <text evidence="9">The sequence shown here is derived from an EMBL/GenBank/DDBJ whole genome shotgun (WGS) entry which is preliminary data.</text>
</comment>
<name>A0A7W6C445_9HYPH</name>
<evidence type="ECO:0000256" key="2">
    <source>
        <dbReference type="ARBA" id="ARBA00012438"/>
    </source>
</evidence>
<dbReference type="PANTHER" id="PTHR43065">
    <property type="entry name" value="SENSOR HISTIDINE KINASE"/>
    <property type="match status" value="1"/>
</dbReference>
<dbReference type="InterPro" id="IPR036890">
    <property type="entry name" value="HATPase_C_sf"/>
</dbReference>
<dbReference type="InterPro" id="IPR001610">
    <property type="entry name" value="PAC"/>
</dbReference>
<dbReference type="EC" id="2.7.13.3" evidence="2"/>
<dbReference type="PANTHER" id="PTHR43065:SF42">
    <property type="entry name" value="TWO-COMPONENT SENSOR PPRA"/>
    <property type="match status" value="1"/>
</dbReference>
<proteinExistence type="predicted"/>
<feature type="domain" description="Histidine kinase" evidence="6">
    <location>
        <begin position="477"/>
        <end position="700"/>
    </location>
</feature>
<dbReference type="AlphaFoldDB" id="A0A7W6C445"/>
<feature type="modified residue" description="4-aspartylphosphate" evidence="4">
    <location>
        <position position="770"/>
    </location>
</feature>
<dbReference type="InterPro" id="IPR013655">
    <property type="entry name" value="PAS_fold_3"/>
</dbReference>
<feature type="domain" description="Response regulatory" evidence="7">
    <location>
        <begin position="866"/>
        <end position="976"/>
    </location>
</feature>
<sequence length="980" mass="107999">MTDISGFGQWPVGGGEAGSLVRAFDWSETPLGAIPSWPANLRHKVNSVVNSPIPQVLMWGPDHVMIYNDGYIEIAGNYHPKALGGTVEDIWPEIWDWNKKILEAGFRGEVQSFREQTLVLKRHGQPEDVIFDLFYTPIHNDAGTVDGVLCTVLENTDKVRAMAELAASREELSRLTNALPILVGFIDQNHVYQFANQGYLEWFNHRPEDVLGRKASDVIGEIFYQKRLPFIERALAGETVINDAEIPCADGVTRAAEIRYVPRHTSQGQIDGCYVLIIDIETRKRAERELLVSNNRFRAAVSAVHGVLWTNSPDGKMVGEQSGWGELTGQTFDEYQGYGWAEAVHGDDREGSINSWNKAVAMKSTYVWEHRVRRHDGVFRTFAIRAIPILDSAGSIIEWVGVHTDITEQRTAEVKLKEHSANLEREIRHRIRAEDQLRHLNEGLEARVAAEISERRQAERALQQAQKMESIGQLTGGVAHDFNNLLQVVAGNLQLLAKDVAGNERAERRVGNALAGVSRGAKLASQLLAFGRRQALEPRVINVGKFVVGMDDLLRRSLGEAVEVEVITVGGLWNTYADPTQVENALLNLAINARDAMEGSGKLTIEVGNAALDQDYARTHAEVEAGQYVMLAVSDTGSGMAPEIVDKVFEPFFSTKPEGKGTGLGLSMVYGFVKQSGGHVKIYSELGQGTTVKIYLPRSHSDEDREVVTQTGPIVGGTETVLVVEDDDEVRSIVVETLSDLGYRVLTARDAQAGLTVAESGVPIDVIFTDVVMPGPMKSSEMARRAKERLPHLAVLFTSGYTENSIVHGGKLDAGVELLSKPYTREALARRLRHVIANQKQRVEAGRDRSSEQATLAKLRTKTSMRVMLVEDDDLIRMNTADILLEGGHTVIEAANATQAMDLIQREEFDVLVTDVGLPDMSGSELALFIKTRKPEIGIVFATGDNFLPKNAPAGSVLLCKPYDENDVRFAITQAMSADF</sequence>
<reference evidence="9 10" key="1">
    <citation type="submission" date="2020-08" db="EMBL/GenBank/DDBJ databases">
        <title>Genomic Encyclopedia of Type Strains, Phase IV (KMG-IV): sequencing the most valuable type-strain genomes for metagenomic binning, comparative biology and taxonomic classification.</title>
        <authorList>
            <person name="Goeker M."/>
        </authorList>
    </citation>
    <scope>NUCLEOTIDE SEQUENCE [LARGE SCALE GENOMIC DNA]</scope>
    <source>
        <strain evidence="9 10">DSM 26438</strain>
    </source>
</reference>
<feature type="domain" description="PAC" evidence="8">
    <location>
        <begin position="366"/>
        <end position="418"/>
    </location>
</feature>
<dbReference type="PROSITE" id="PS50110">
    <property type="entry name" value="RESPONSE_REGULATORY"/>
    <property type="match status" value="2"/>
</dbReference>
<dbReference type="CDD" id="cd18161">
    <property type="entry name" value="REC_hyHK_blue-like"/>
    <property type="match status" value="1"/>
</dbReference>
<evidence type="ECO:0000256" key="1">
    <source>
        <dbReference type="ARBA" id="ARBA00000085"/>
    </source>
</evidence>
<dbReference type="PROSITE" id="PS50113">
    <property type="entry name" value="PAC"/>
    <property type="match status" value="1"/>
</dbReference>
<dbReference type="PROSITE" id="PS50109">
    <property type="entry name" value="HIS_KIN"/>
    <property type="match status" value="1"/>
</dbReference>
<comment type="catalytic activity">
    <reaction evidence="1">
        <text>ATP + protein L-histidine = ADP + protein N-phospho-L-histidine.</text>
        <dbReference type="EC" id="2.7.13.3"/>
    </reaction>
</comment>
<evidence type="ECO:0000256" key="4">
    <source>
        <dbReference type="PROSITE-ProRule" id="PRU00169"/>
    </source>
</evidence>
<dbReference type="GO" id="GO:0000155">
    <property type="term" value="F:phosphorelay sensor kinase activity"/>
    <property type="evidence" value="ECO:0007669"/>
    <property type="project" value="InterPro"/>
</dbReference>
<dbReference type="InterPro" id="IPR036097">
    <property type="entry name" value="HisK_dim/P_sf"/>
</dbReference>
<dbReference type="InterPro" id="IPR011006">
    <property type="entry name" value="CheY-like_superfamily"/>
</dbReference>
<feature type="modified residue" description="4-aspartylphosphate" evidence="4">
    <location>
        <position position="915"/>
    </location>
</feature>
<accession>A0A7W6C445</accession>
<dbReference type="Gene3D" id="3.30.450.20">
    <property type="entry name" value="PAS domain"/>
    <property type="match status" value="3"/>
</dbReference>
<dbReference type="Pfam" id="PF00072">
    <property type="entry name" value="Response_reg"/>
    <property type="match status" value="2"/>
</dbReference>
<dbReference type="CDD" id="cd16919">
    <property type="entry name" value="HATPase_CckA-like"/>
    <property type="match status" value="1"/>
</dbReference>
<dbReference type="SMART" id="SM00387">
    <property type="entry name" value="HATPase_c"/>
    <property type="match status" value="1"/>
</dbReference>
<evidence type="ECO:0000313" key="10">
    <source>
        <dbReference type="Proteomes" id="UP000565286"/>
    </source>
</evidence>
<dbReference type="CDD" id="cd00082">
    <property type="entry name" value="HisKA"/>
    <property type="match status" value="1"/>
</dbReference>
<dbReference type="SUPFAM" id="SSF47384">
    <property type="entry name" value="Homodimeric domain of signal transducing histidine kinase"/>
    <property type="match status" value="1"/>
</dbReference>
<dbReference type="SMART" id="SM00388">
    <property type="entry name" value="HisKA"/>
    <property type="match status" value="1"/>
</dbReference>
<keyword evidence="5" id="KW-0175">Coiled coil</keyword>
<dbReference type="EMBL" id="JACIDV010000003">
    <property type="protein sequence ID" value="MBB3945417.1"/>
    <property type="molecule type" value="Genomic_DNA"/>
</dbReference>
<dbReference type="Proteomes" id="UP000565286">
    <property type="component" value="Unassembled WGS sequence"/>
</dbReference>
<evidence type="ECO:0000259" key="6">
    <source>
        <dbReference type="PROSITE" id="PS50109"/>
    </source>
</evidence>
<dbReference type="Pfam" id="PF08447">
    <property type="entry name" value="PAS_3"/>
    <property type="match status" value="1"/>
</dbReference>
<dbReference type="SMART" id="SM00448">
    <property type="entry name" value="REC"/>
    <property type="match status" value="2"/>
</dbReference>
<evidence type="ECO:0000259" key="8">
    <source>
        <dbReference type="PROSITE" id="PS50113"/>
    </source>
</evidence>
<evidence type="ECO:0000313" key="9">
    <source>
        <dbReference type="EMBL" id="MBB3945417.1"/>
    </source>
</evidence>
<feature type="domain" description="Response regulatory" evidence="7">
    <location>
        <begin position="720"/>
        <end position="836"/>
    </location>
</feature>
<gene>
    <name evidence="9" type="ORF">GGQ73_001350</name>
</gene>
<keyword evidence="3 4" id="KW-0597">Phosphoprotein</keyword>
<keyword evidence="10" id="KW-1185">Reference proteome</keyword>